<name>A0A7S4GK16_9EUGL</name>
<sequence>MRPDRASLEHVSPATNWFRRARGPIIRQQSPLYEKAWRSLSVVQVMCNPEGDRIAGIVLPAFQKMRNVPHAAAHGSGRGLACMGVAPGAGCARATIIGGVTRVF</sequence>
<evidence type="ECO:0000313" key="1">
    <source>
        <dbReference type="EMBL" id="CAE0839319.1"/>
    </source>
</evidence>
<dbReference type="EMBL" id="HBJA01147476">
    <property type="protein sequence ID" value="CAE0839319.1"/>
    <property type="molecule type" value="Transcribed_RNA"/>
</dbReference>
<accession>A0A7S4GK16</accession>
<proteinExistence type="predicted"/>
<dbReference type="AlphaFoldDB" id="A0A7S4GK16"/>
<organism evidence="1">
    <name type="scientific">Eutreptiella gymnastica</name>
    <dbReference type="NCBI Taxonomy" id="73025"/>
    <lineage>
        <taxon>Eukaryota</taxon>
        <taxon>Discoba</taxon>
        <taxon>Euglenozoa</taxon>
        <taxon>Euglenida</taxon>
        <taxon>Spirocuta</taxon>
        <taxon>Euglenophyceae</taxon>
        <taxon>Eutreptiales</taxon>
        <taxon>Eutreptiaceae</taxon>
        <taxon>Eutreptiella</taxon>
    </lineage>
</organism>
<gene>
    <name evidence="1" type="ORF">EGYM00163_LOCUS50691</name>
</gene>
<protein>
    <submittedName>
        <fullName evidence="1">Uncharacterized protein</fullName>
    </submittedName>
</protein>
<reference evidence="1" key="1">
    <citation type="submission" date="2021-01" db="EMBL/GenBank/DDBJ databases">
        <authorList>
            <person name="Corre E."/>
            <person name="Pelletier E."/>
            <person name="Niang G."/>
            <person name="Scheremetjew M."/>
            <person name="Finn R."/>
            <person name="Kale V."/>
            <person name="Holt S."/>
            <person name="Cochrane G."/>
            <person name="Meng A."/>
            <person name="Brown T."/>
            <person name="Cohen L."/>
        </authorList>
    </citation>
    <scope>NUCLEOTIDE SEQUENCE</scope>
    <source>
        <strain evidence="1">CCMP1594</strain>
    </source>
</reference>